<evidence type="ECO:0000256" key="3">
    <source>
        <dbReference type="ARBA" id="ARBA00022630"/>
    </source>
</evidence>
<protein>
    <recommendedName>
        <fullName evidence="10">Acyl-CoA dehydrogenase</fullName>
    </recommendedName>
</protein>
<accession>A0A2N4UE36</accession>
<evidence type="ECO:0000313" key="8">
    <source>
        <dbReference type="EMBL" id="PLC53283.1"/>
    </source>
</evidence>
<dbReference type="InterPro" id="IPR036250">
    <property type="entry name" value="AcylCo_DH-like_C"/>
</dbReference>
<feature type="domain" description="Acyl-CoA dehydrogenase/oxidase N-terminal" evidence="7">
    <location>
        <begin position="6"/>
        <end position="85"/>
    </location>
</feature>
<reference evidence="8 9" key="1">
    <citation type="submission" date="2017-10" db="EMBL/GenBank/DDBJ databases">
        <title>Two draft genome sequences of Pusillimonas sp. strains isolated from a nitrate- and radionuclide-contaminated groundwater in Russia.</title>
        <authorList>
            <person name="Grouzdev D.S."/>
            <person name="Tourova T.P."/>
            <person name="Goeva M.A."/>
            <person name="Babich T.L."/>
            <person name="Sokolova D.S."/>
            <person name="Abdullin R."/>
            <person name="Poltaraus A.B."/>
            <person name="Toshchakov S.V."/>
            <person name="Nazina T.N."/>
        </authorList>
    </citation>
    <scope>NUCLEOTIDE SEQUENCE [LARGE SCALE GENOMIC DNA]</scope>
    <source>
        <strain evidence="8 9">JR1/69-2-13</strain>
    </source>
</reference>
<dbReference type="SUPFAM" id="SSF56645">
    <property type="entry name" value="Acyl-CoA dehydrogenase NM domain-like"/>
    <property type="match status" value="1"/>
</dbReference>
<evidence type="ECO:0000259" key="7">
    <source>
        <dbReference type="Pfam" id="PF02771"/>
    </source>
</evidence>
<dbReference type="OrthoDB" id="7795946at2"/>
<comment type="caution">
    <text evidence="8">The sequence shown here is derived from an EMBL/GenBank/DDBJ whole genome shotgun (WGS) entry which is preliminary data.</text>
</comment>
<evidence type="ECO:0000259" key="5">
    <source>
        <dbReference type="Pfam" id="PF00441"/>
    </source>
</evidence>
<keyword evidence="4" id="KW-0274">FAD</keyword>
<dbReference type="AlphaFoldDB" id="A0A2N4UE36"/>
<evidence type="ECO:0000259" key="6">
    <source>
        <dbReference type="Pfam" id="PF02770"/>
    </source>
</evidence>
<dbReference type="GO" id="GO:0003995">
    <property type="term" value="F:acyl-CoA dehydrogenase activity"/>
    <property type="evidence" value="ECO:0007669"/>
    <property type="project" value="TreeGrafter"/>
</dbReference>
<dbReference type="Gene3D" id="2.40.110.10">
    <property type="entry name" value="Butyryl-CoA Dehydrogenase, subunit A, domain 2"/>
    <property type="match status" value="1"/>
</dbReference>
<sequence>MNFELTTEQRQLQDAAIRLSQNKLMPILAAHPKSVSLSKPVMLDIFKILAEFGLTGARVPEELGGSGLSMLDYGLVFEQLPPVIALALIAHDGTTSRLCASGVAQDSPQLIEDLLTGKKIACTASTEPTTGSDPRSVKLRIRESDDGKTAFLSGTKQWITNGTIADVAFVTGKLDGNGELQRYLVEHAVSPYTATEIPCIGLQQGHLSELMFDQVPVPLSNAIGNDNSTMKTLTQAWLVNRPLLGLLGLRSAERAKEAALEHVKDRIQFGSVLASKQLMQEALVDIEASIQSARLLCYSALDAADRGVATQALSAMAKRQGVATAEKAASIAMRLCGAMGLAIETGVEQHARDIKMLTIPDGTYEILTLIAGREITGQSAF</sequence>
<dbReference type="SUPFAM" id="SSF47203">
    <property type="entry name" value="Acyl-CoA dehydrogenase C-terminal domain-like"/>
    <property type="match status" value="1"/>
</dbReference>
<dbReference type="InterPro" id="IPR009100">
    <property type="entry name" value="AcylCoA_DH/oxidase_NM_dom_sf"/>
</dbReference>
<dbReference type="Proteomes" id="UP000234328">
    <property type="component" value="Unassembled WGS sequence"/>
</dbReference>
<keyword evidence="9" id="KW-1185">Reference proteome</keyword>
<dbReference type="Pfam" id="PF00441">
    <property type="entry name" value="Acyl-CoA_dh_1"/>
    <property type="match status" value="1"/>
</dbReference>
<keyword evidence="3" id="KW-0285">Flavoprotein</keyword>
<dbReference type="EMBL" id="PDNV01000008">
    <property type="protein sequence ID" value="PLC53283.1"/>
    <property type="molecule type" value="Genomic_DNA"/>
</dbReference>
<dbReference type="RefSeq" id="WP_102070553.1">
    <property type="nucleotide sequence ID" value="NZ_PDNV01000008.1"/>
</dbReference>
<dbReference type="PANTHER" id="PTHR43884">
    <property type="entry name" value="ACYL-COA DEHYDROGENASE"/>
    <property type="match status" value="1"/>
</dbReference>
<name>A0A2N4UE36_9BURK</name>
<evidence type="ECO:0000256" key="4">
    <source>
        <dbReference type="ARBA" id="ARBA00022827"/>
    </source>
</evidence>
<gene>
    <name evidence="8" type="ORF">CR155_13450</name>
</gene>
<dbReference type="InterPro" id="IPR009075">
    <property type="entry name" value="AcylCo_DH/oxidase_C"/>
</dbReference>
<comment type="similarity">
    <text evidence="2">Belongs to the acyl-CoA dehydrogenase family.</text>
</comment>
<dbReference type="InterPro" id="IPR006091">
    <property type="entry name" value="Acyl-CoA_Oxase/DH_mid-dom"/>
</dbReference>
<dbReference type="InterPro" id="IPR046373">
    <property type="entry name" value="Acyl-CoA_Oxase/DH_mid-dom_sf"/>
</dbReference>
<dbReference type="GO" id="GO:0050660">
    <property type="term" value="F:flavin adenine dinucleotide binding"/>
    <property type="evidence" value="ECO:0007669"/>
    <property type="project" value="InterPro"/>
</dbReference>
<dbReference type="InterPro" id="IPR037069">
    <property type="entry name" value="AcylCoA_DH/ox_N_sf"/>
</dbReference>
<dbReference type="PANTHER" id="PTHR43884:SF19">
    <property type="entry name" value="ACYL-COA DEHYDROGENASE FADE4-RELATED"/>
    <property type="match status" value="1"/>
</dbReference>
<dbReference type="Gene3D" id="1.20.140.10">
    <property type="entry name" value="Butyryl-CoA Dehydrogenase, subunit A, domain 3"/>
    <property type="match status" value="1"/>
</dbReference>
<dbReference type="Pfam" id="PF02770">
    <property type="entry name" value="Acyl-CoA_dh_M"/>
    <property type="match status" value="1"/>
</dbReference>
<evidence type="ECO:0000256" key="1">
    <source>
        <dbReference type="ARBA" id="ARBA00001974"/>
    </source>
</evidence>
<dbReference type="Pfam" id="PF02771">
    <property type="entry name" value="Acyl-CoA_dh_N"/>
    <property type="match status" value="1"/>
</dbReference>
<dbReference type="InterPro" id="IPR013786">
    <property type="entry name" value="AcylCoA_DH/ox_N"/>
</dbReference>
<organism evidence="8 9">
    <name type="scientific">Pollutimonas nitritireducens</name>
    <dbReference type="NCBI Taxonomy" id="2045209"/>
    <lineage>
        <taxon>Bacteria</taxon>
        <taxon>Pseudomonadati</taxon>
        <taxon>Pseudomonadota</taxon>
        <taxon>Betaproteobacteria</taxon>
        <taxon>Burkholderiales</taxon>
        <taxon>Alcaligenaceae</taxon>
        <taxon>Pollutimonas</taxon>
    </lineage>
</organism>
<feature type="domain" description="Acyl-CoA dehydrogenase/oxidase C-terminal" evidence="5">
    <location>
        <begin position="238"/>
        <end position="375"/>
    </location>
</feature>
<dbReference type="GO" id="GO:0005886">
    <property type="term" value="C:plasma membrane"/>
    <property type="evidence" value="ECO:0007669"/>
    <property type="project" value="TreeGrafter"/>
</dbReference>
<feature type="domain" description="Acyl-CoA oxidase/dehydrogenase middle" evidence="6">
    <location>
        <begin position="122"/>
        <end position="215"/>
    </location>
</feature>
<evidence type="ECO:0008006" key="10">
    <source>
        <dbReference type="Google" id="ProtNLM"/>
    </source>
</evidence>
<evidence type="ECO:0000256" key="2">
    <source>
        <dbReference type="ARBA" id="ARBA00009347"/>
    </source>
</evidence>
<dbReference type="Gene3D" id="1.10.540.10">
    <property type="entry name" value="Acyl-CoA dehydrogenase/oxidase, N-terminal domain"/>
    <property type="match status" value="1"/>
</dbReference>
<evidence type="ECO:0000313" key="9">
    <source>
        <dbReference type="Proteomes" id="UP000234328"/>
    </source>
</evidence>
<comment type="cofactor">
    <cofactor evidence="1">
        <name>FAD</name>
        <dbReference type="ChEBI" id="CHEBI:57692"/>
    </cofactor>
</comment>
<proteinExistence type="inferred from homology"/>